<dbReference type="PANTHER" id="PTHR42859">
    <property type="entry name" value="OXIDOREDUCTASE"/>
    <property type="match status" value="1"/>
</dbReference>
<dbReference type="Pfam" id="PF02906">
    <property type="entry name" value="Fe_hyd_lg_C"/>
    <property type="match status" value="1"/>
</dbReference>
<dbReference type="Pfam" id="PF00037">
    <property type="entry name" value="Fer4"/>
    <property type="match status" value="2"/>
</dbReference>
<name>A0A1X7IMK9_9BACT</name>
<reference evidence="10" key="1">
    <citation type="submission" date="2017-04" db="EMBL/GenBank/DDBJ databases">
        <authorList>
            <person name="Varghese N."/>
            <person name="Submissions S."/>
        </authorList>
    </citation>
    <scope>NUCLEOTIDE SEQUENCE [LARGE SCALE GENOMIC DNA]</scope>
    <source>
        <strain evidence="10">USBA 82</strain>
    </source>
</reference>
<dbReference type="InterPro" id="IPR000813">
    <property type="entry name" value="7Fe_ferredoxin"/>
</dbReference>
<keyword evidence="2" id="KW-0813">Transport</keyword>
<evidence type="ECO:0000256" key="6">
    <source>
        <dbReference type="ARBA" id="ARBA00023004"/>
    </source>
</evidence>
<sequence length="482" mass="52182">MENVLRCDNEATRFRREVLVRIASMCFNDNLEKEVDRIPYIMRPKGDESTRCCIYRDREVLKHRCMAAMGHRLEDEEDDFTPLSRYASMAMEREKPEGPVLTVIDLACSACVKSRYMVTDACRGCVARPCTLKCPKKAIVQRKGQAVIDHDACIACGICMKVCPYHAIIRIPIPCEEACPVDAIYKDEMGKEHIDPDKCIACGKCVLACPFGAVVERSQIVDVIKALKGDRPVIAMAAPAISGQFPGDTSKVVGALKELGFAEVAEVAKGADETARLEALELEESISEGKLLTTSCCPAYVAAARKHLPDLAKFVSHTPSPMKITAKWVKDNYPDSVTVFIGPCTAKRMEAMEDDDTDYVLTFEELGALFVAARINVNTVEPGDFIDDAGAGGRGFPISGGVTQAVKDLLPPDLEVKPLAIDGLDRGAMKTLKLYGSGKCPGNFLEVMACQGGCVSGAGVIASPTVSKRKVTELSQKATAKG</sequence>
<feature type="domain" description="4Fe-4S ferredoxin-type" evidence="8">
    <location>
        <begin position="144"/>
        <end position="173"/>
    </location>
</feature>
<dbReference type="RefSeq" id="WP_085543792.1">
    <property type="nucleotide sequence ID" value="NZ_FXBB01000003.1"/>
</dbReference>
<dbReference type="InterPro" id="IPR009016">
    <property type="entry name" value="Fe_hydrogenase"/>
</dbReference>
<evidence type="ECO:0000313" key="10">
    <source>
        <dbReference type="Proteomes" id="UP000193355"/>
    </source>
</evidence>
<organism evidence="9 10">
    <name type="scientific">Dethiosulfovibrio salsuginis</name>
    <dbReference type="NCBI Taxonomy" id="561720"/>
    <lineage>
        <taxon>Bacteria</taxon>
        <taxon>Thermotogati</taxon>
        <taxon>Synergistota</taxon>
        <taxon>Synergistia</taxon>
        <taxon>Synergistales</taxon>
        <taxon>Dethiosulfovibrionaceae</taxon>
        <taxon>Dethiosulfovibrio</taxon>
    </lineage>
</organism>
<comment type="cofactor">
    <cofactor evidence="1">
        <name>[4Fe-4S] cluster</name>
        <dbReference type="ChEBI" id="CHEBI:49883"/>
    </cofactor>
</comment>
<evidence type="ECO:0000259" key="8">
    <source>
        <dbReference type="PROSITE" id="PS51379"/>
    </source>
</evidence>
<feature type="domain" description="4Fe-4S ferredoxin-type" evidence="8">
    <location>
        <begin position="190"/>
        <end position="219"/>
    </location>
</feature>
<dbReference type="CDD" id="cd10549">
    <property type="entry name" value="MtMvhB_like"/>
    <property type="match status" value="1"/>
</dbReference>
<dbReference type="Gene3D" id="3.30.70.20">
    <property type="match status" value="2"/>
</dbReference>
<dbReference type="EMBL" id="FXBB01000003">
    <property type="protein sequence ID" value="SMG15925.1"/>
    <property type="molecule type" value="Genomic_DNA"/>
</dbReference>
<evidence type="ECO:0000256" key="5">
    <source>
        <dbReference type="ARBA" id="ARBA00022982"/>
    </source>
</evidence>
<evidence type="ECO:0000256" key="3">
    <source>
        <dbReference type="ARBA" id="ARBA00022485"/>
    </source>
</evidence>
<dbReference type="PROSITE" id="PS51379">
    <property type="entry name" value="4FE4S_FER_2"/>
    <property type="match status" value="2"/>
</dbReference>
<dbReference type="InterPro" id="IPR017896">
    <property type="entry name" value="4Fe4S_Fe-S-bd"/>
</dbReference>
<dbReference type="STRING" id="561720.SAMN06275492_10378"/>
<accession>A0A1X7IMK9</accession>
<protein>
    <submittedName>
        <fullName evidence="9">[FeFe] hydrogenase, group B1/B3</fullName>
    </submittedName>
</protein>
<dbReference type="SUPFAM" id="SSF54862">
    <property type="entry name" value="4Fe-4S ferredoxins"/>
    <property type="match status" value="1"/>
</dbReference>
<dbReference type="GO" id="GO:0009055">
    <property type="term" value="F:electron transfer activity"/>
    <property type="evidence" value="ECO:0007669"/>
    <property type="project" value="InterPro"/>
</dbReference>
<dbReference type="PRINTS" id="PR00354">
    <property type="entry name" value="7FE8SFRDOXIN"/>
</dbReference>
<evidence type="ECO:0000256" key="4">
    <source>
        <dbReference type="ARBA" id="ARBA00022723"/>
    </source>
</evidence>
<keyword evidence="6" id="KW-0408">Iron</keyword>
<dbReference type="OrthoDB" id="9798098at2"/>
<keyword evidence="3" id="KW-0004">4Fe-4S</keyword>
<keyword evidence="7" id="KW-0411">Iron-sulfur</keyword>
<dbReference type="AlphaFoldDB" id="A0A1X7IMK9"/>
<dbReference type="PROSITE" id="PS00198">
    <property type="entry name" value="4FE4S_FER_1"/>
    <property type="match status" value="1"/>
</dbReference>
<dbReference type="InterPro" id="IPR004108">
    <property type="entry name" value="Fe_hydrogenase_lsu_C"/>
</dbReference>
<keyword evidence="10" id="KW-1185">Reference proteome</keyword>
<evidence type="ECO:0000256" key="2">
    <source>
        <dbReference type="ARBA" id="ARBA00022448"/>
    </source>
</evidence>
<gene>
    <name evidence="9" type="ORF">SAMN06275492_10378</name>
</gene>
<dbReference type="PANTHER" id="PTHR42859:SF10">
    <property type="entry name" value="DIMETHYLSULFOXIDE REDUCTASE CHAIN B"/>
    <property type="match status" value="1"/>
</dbReference>
<dbReference type="NCBIfam" id="TIGR04105">
    <property type="entry name" value="FeFe_hydrog_B1"/>
    <property type="match status" value="1"/>
</dbReference>
<keyword evidence="4" id="KW-0479">Metal-binding</keyword>
<dbReference type="Gene3D" id="3.40.950.10">
    <property type="entry name" value="Fe-only Hydrogenase (Larger Subunit), Chain L, domain 3"/>
    <property type="match status" value="1"/>
</dbReference>
<dbReference type="InterPro" id="IPR050294">
    <property type="entry name" value="RnfB_subfamily"/>
</dbReference>
<dbReference type="Proteomes" id="UP000193355">
    <property type="component" value="Unassembled WGS sequence"/>
</dbReference>
<dbReference type="InterPro" id="IPR027631">
    <property type="entry name" value="Mono_FeFe_hydrog"/>
</dbReference>
<evidence type="ECO:0000256" key="7">
    <source>
        <dbReference type="ARBA" id="ARBA00023014"/>
    </source>
</evidence>
<dbReference type="SUPFAM" id="SSF53920">
    <property type="entry name" value="Fe-only hydrogenase"/>
    <property type="match status" value="1"/>
</dbReference>
<keyword evidence="5" id="KW-0249">Electron transport</keyword>
<evidence type="ECO:0000256" key="1">
    <source>
        <dbReference type="ARBA" id="ARBA00001966"/>
    </source>
</evidence>
<proteinExistence type="predicted"/>
<dbReference type="GO" id="GO:0046872">
    <property type="term" value="F:metal ion binding"/>
    <property type="evidence" value="ECO:0007669"/>
    <property type="project" value="UniProtKB-KW"/>
</dbReference>
<dbReference type="GO" id="GO:0051539">
    <property type="term" value="F:4 iron, 4 sulfur cluster binding"/>
    <property type="evidence" value="ECO:0007669"/>
    <property type="project" value="UniProtKB-KW"/>
</dbReference>
<dbReference type="InterPro" id="IPR017900">
    <property type="entry name" value="4Fe4S_Fe_S_CS"/>
</dbReference>
<evidence type="ECO:0000313" key="9">
    <source>
        <dbReference type="EMBL" id="SMG15925.1"/>
    </source>
</evidence>